<reference evidence="3 4" key="1">
    <citation type="journal article" date="2018" name="Sci. Rep.">
        <title>Genomic signatures of local adaptation to the degree of environmental predictability in rotifers.</title>
        <authorList>
            <person name="Franch-Gras L."/>
            <person name="Hahn C."/>
            <person name="Garcia-Roger E.M."/>
            <person name="Carmona M.J."/>
            <person name="Serra M."/>
            <person name="Gomez A."/>
        </authorList>
    </citation>
    <scope>NUCLEOTIDE SEQUENCE [LARGE SCALE GENOMIC DNA]</scope>
    <source>
        <strain evidence="3">HYR1</strain>
    </source>
</reference>
<dbReference type="InterPro" id="IPR050540">
    <property type="entry name" value="F-actin_Monoox_Mical"/>
</dbReference>
<dbReference type="Pfam" id="PF12130">
    <property type="entry name" value="bMERB_dom"/>
    <property type="match status" value="1"/>
</dbReference>
<organism evidence="3 4">
    <name type="scientific">Brachionus plicatilis</name>
    <name type="common">Marine rotifer</name>
    <name type="synonym">Brachionus muelleri</name>
    <dbReference type="NCBI Taxonomy" id="10195"/>
    <lineage>
        <taxon>Eukaryota</taxon>
        <taxon>Metazoa</taxon>
        <taxon>Spiralia</taxon>
        <taxon>Gnathifera</taxon>
        <taxon>Rotifera</taxon>
        <taxon>Eurotatoria</taxon>
        <taxon>Monogononta</taxon>
        <taxon>Pseudotrocha</taxon>
        <taxon>Ploima</taxon>
        <taxon>Brachionidae</taxon>
        <taxon>Brachionus</taxon>
    </lineage>
</organism>
<gene>
    <name evidence="3" type="ORF">BpHYR1_005199</name>
</gene>
<dbReference type="AlphaFoldDB" id="A0A3M7PBA3"/>
<feature type="region of interest" description="Disordered" evidence="1">
    <location>
        <begin position="157"/>
        <end position="179"/>
    </location>
</feature>
<dbReference type="SUPFAM" id="SSF47576">
    <property type="entry name" value="Calponin-homology domain, CH-domain"/>
    <property type="match status" value="1"/>
</dbReference>
<feature type="domain" description="BMERB" evidence="2">
    <location>
        <begin position="237"/>
        <end position="412"/>
    </location>
</feature>
<comment type="caution">
    <text evidence="3">The sequence shown here is derived from an EMBL/GenBank/DDBJ whole genome shotgun (WGS) entry which is preliminary data.</text>
</comment>
<sequence>MSYLNLINLNELSETDCKSNLKQAFNATDKESIVRVVDYADFLNRKNLDRLSIMTYLYQIKEKYDPSNPCAYNISPNSKTLSSLNQEAKVKNFSNFSATPNSTQKKKTTINVNKVNTLVNNQQITNSFFNPFDSDEDNLVKENKIKQNNKGIIEIKSPEETKSNHQKKQTADRKKSSEKFSKFLTPKSKTLAPKKNTSSEELIDSAKKLMERNKSFEENDELRKKVDKIITESKYTLRKPSEDFIKSTNPFEDEDENLVGTEYINQEIINLKQKQNELDEKGGLIEKQLRSIMKKTSAEEGIKVSEKDKKLEDKLLKEWFLLVNERNVLLHQQQELELLQNEKSLEKRYQILSDQLRNLMHIGDNLKTEEQKKTESVLFNELINLVNKRNELVLQLDEENKLLNEGECINEYIVNKSTFQPKESQCVVQ</sequence>
<dbReference type="InterPro" id="IPR036872">
    <property type="entry name" value="CH_dom_sf"/>
</dbReference>
<proteinExistence type="predicted"/>
<dbReference type="PANTHER" id="PTHR23167">
    <property type="entry name" value="CALPONIN HOMOLOGY DOMAIN-CONTAINING PROTEIN DDB_G0272472-RELATED"/>
    <property type="match status" value="1"/>
</dbReference>
<dbReference type="InterPro" id="IPR022735">
    <property type="entry name" value="bMERB_dom"/>
</dbReference>
<dbReference type="Proteomes" id="UP000276133">
    <property type="component" value="Unassembled WGS sequence"/>
</dbReference>
<evidence type="ECO:0000259" key="2">
    <source>
        <dbReference type="PROSITE" id="PS51848"/>
    </source>
</evidence>
<dbReference type="STRING" id="10195.A0A3M7PBA3"/>
<accession>A0A3M7PBA3</accession>
<dbReference type="PROSITE" id="PS51848">
    <property type="entry name" value="BMERB"/>
    <property type="match status" value="1"/>
</dbReference>
<dbReference type="Gene3D" id="1.10.418.10">
    <property type="entry name" value="Calponin-like domain"/>
    <property type="match status" value="1"/>
</dbReference>
<evidence type="ECO:0000313" key="3">
    <source>
        <dbReference type="EMBL" id="RMZ96050.1"/>
    </source>
</evidence>
<dbReference type="PANTHER" id="PTHR23167:SF46">
    <property type="entry name" value="EPS15 HOMOLOGY DOMAIN CONTAINING PROTEIN-BINDING PROTEIN 1, ISOFORM F"/>
    <property type="match status" value="1"/>
</dbReference>
<dbReference type="EMBL" id="REGN01012312">
    <property type="protein sequence ID" value="RMZ96050.1"/>
    <property type="molecule type" value="Genomic_DNA"/>
</dbReference>
<protein>
    <submittedName>
        <fullName evidence="3">EH domain-binding 1 1 isoform X2</fullName>
    </submittedName>
</protein>
<evidence type="ECO:0000313" key="4">
    <source>
        <dbReference type="Proteomes" id="UP000276133"/>
    </source>
</evidence>
<keyword evidence="4" id="KW-1185">Reference proteome</keyword>
<evidence type="ECO:0000256" key="1">
    <source>
        <dbReference type="SAM" id="MobiDB-lite"/>
    </source>
</evidence>
<name>A0A3M7PBA3_BRAPC</name>
<dbReference type="SMART" id="SM01203">
    <property type="entry name" value="DUF3585"/>
    <property type="match status" value="1"/>
</dbReference>
<dbReference type="OrthoDB" id="5972258at2759"/>